<feature type="transmembrane region" description="Helical" evidence="3">
    <location>
        <begin position="236"/>
        <end position="256"/>
    </location>
</feature>
<dbReference type="Pfam" id="PF00990">
    <property type="entry name" value="GGDEF"/>
    <property type="match status" value="1"/>
</dbReference>
<dbReference type="Proteomes" id="UP000000739">
    <property type="component" value="Chromosome"/>
</dbReference>
<keyword evidence="3" id="KW-0812">Transmembrane</keyword>
<feature type="transmembrane region" description="Helical" evidence="3">
    <location>
        <begin position="355"/>
        <end position="376"/>
    </location>
</feature>
<dbReference type="EMBL" id="CP001322">
    <property type="protein sequence ID" value="ACL04377.1"/>
    <property type="molecule type" value="Genomic_DNA"/>
</dbReference>
<evidence type="ECO:0000256" key="1">
    <source>
        <dbReference type="ARBA" id="ARBA00012528"/>
    </source>
</evidence>
<comment type="catalytic activity">
    <reaction evidence="2">
        <text>2 GTP = 3',3'-c-di-GMP + 2 diphosphate</text>
        <dbReference type="Rhea" id="RHEA:24898"/>
        <dbReference type="ChEBI" id="CHEBI:33019"/>
        <dbReference type="ChEBI" id="CHEBI:37565"/>
        <dbReference type="ChEBI" id="CHEBI:58805"/>
        <dbReference type="EC" id="2.7.7.65"/>
    </reaction>
</comment>
<feature type="transmembrane region" description="Helical" evidence="3">
    <location>
        <begin position="207"/>
        <end position="229"/>
    </location>
</feature>
<protein>
    <recommendedName>
        <fullName evidence="1">diguanylate cyclase</fullName>
        <ecNumber evidence="1">2.7.7.65</ecNumber>
    </recommendedName>
</protein>
<dbReference type="Gene3D" id="3.30.70.270">
    <property type="match status" value="1"/>
</dbReference>
<dbReference type="HOGENOM" id="CLU_000445_105_4_7"/>
<dbReference type="InterPro" id="IPR000160">
    <property type="entry name" value="GGDEF_dom"/>
</dbReference>
<dbReference type="Gene3D" id="2.60.40.2380">
    <property type="match status" value="1"/>
</dbReference>
<feature type="transmembrane region" description="Helical" evidence="3">
    <location>
        <begin position="300"/>
        <end position="319"/>
    </location>
</feature>
<dbReference type="InterPro" id="IPR011622">
    <property type="entry name" value="7TMR_DISM_rcpt_extracell_dom2"/>
</dbReference>
<dbReference type="InterPro" id="IPR050469">
    <property type="entry name" value="Diguanylate_Cyclase"/>
</dbReference>
<proteinExistence type="predicted"/>
<dbReference type="KEGG" id="dal:Dalk_2685"/>
<dbReference type="GO" id="GO:0052621">
    <property type="term" value="F:diguanylate cyclase activity"/>
    <property type="evidence" value="ECO:0007669"/>
    <property type="project" value="UniProtKB-EC"/>
</dbReference>
<sequence length="589" mass="66138">MDFFAEPLSNLNVKRLYQNIIPLLFLLWVMASFAIGAEPVVIEDNCLYAATGSHSEYLLASSEDLGIEDILQKKYQDQFQPHKKDAFTLGLTSNILWLRFKLANRSEGPLIFAVDRPFPYVDLYTPQKGRTGVSYDVQHSGYLSGERKGEAELNFRFSTFYVPKNASGDEYFYLRLKPFSKEINSSLSFLPFVEERENFIKRTWKEIAFFFIVCGMLLSLAFYNLFIAIQLKDKVYFAYVGYVAFILIYVLTRSGLPAAFGVPRLNLLSIQAVATALCFSILFAKSFLQTKEHCPVLHHLLTVCFILCLAVIAAMVAGRPKLGNTLVHGVGAIGVWLAIITGIRRLLQGYVPARYYVAGWLTISLGSFTVSLQGFGLLPNNFVTTNAVAITCTMETVLLSLALGDRINALQQEKRVLQVQEKRLMELSIRDELTGLFNKRWFSTKISSEIENCRAVDQPLSLIILDIDHFKRFNDAYGHAMGDTVLNQLGKIISVNVRERDVPCRYGGEEFTIILPLIDLKKAAQIAERLRGIFSRFVFRTGSGEKIKATISLGAAELSPTDDAASLFEKADQALYRAKNSGRDRVITA</sequence>
<name>B8FIY6_DESAL</name>
<keyword evidence="6" id="KW-1185">Reference proteome</keyword>
<dbReference type="eggNOG" id="COG3706">
    <property type="taxonomic scope" value="Bacteria"/>
</dbReference>
<accession>B8FIY6</accession>
<dbReference type="Pfam" id="PF07696">
    <property type="entry name" value="7TMR-DISMED2"/>
    <property type="match status" value="1"/>
</dbReference>
<evidence type="ECO:0000256" key="2">
    <source>
        <dbReference type="ARBA" id="ARBA00034247"/>
    </source>
</evidence>
<dbReference type="CDD" id="cd01949">
    <property type="entry name" value="GGDEF"/>
    <property type="match status" value="1"/>
</dbReference>
<evidence type="ECO:0000256" key="3">
    <source>
        <dbReference type="SAM" id="Phobius"/>
    </source>
</evidence>
<evidence type="ECO:0000259" key="4">
    <source>
        <dbReference type="PROSITE" id="PS50887"/>
    </source>
</evidence>
<organism evidence="5 6">
    <name type="scientific">Desulfatibacillum aliphaticivorans</name>
    <dbReference type="NCBI Taxonomy" id="218208"/>
    <lineage>
        <taxon>Bacteria</taxon>
        <taxon>Pseudomonadati</taxon>
        <taxon>Thermodesulfobacteriota</taxon>
        <taxon>Desulfobacteria</taxon>
        <taxon>Desulfobacterales</taxon>
        <taxon>Desulfatibacillaceae</taxon>
        <taxon>Desulfatibacillum</taxon>
    </lineage>
</organism>
<feature type="transmembrane region" description="Helical" evidence="3">
    <location>
        <begin position="20"/>
        <end position="37"/>
    </location>
</feature>
<dbReference type="InterPro" id="IPR029787">
    <property type="entry name" value="Nucleotide_cyclase"/>
</dbReference>
<gene>
    <name evidence="5" type="ordered locus">Dalk_2685</name>
</gene>
<dbReference type="InterPro" id="IPR011623">
    <property type="entry name" value="7TMR_DISM_rcpt_extracell_dom1"/>
</dbReference>
<keyword evidence="3" id="KW-1133">Transmembrane helix</keyword>
<feature type="domain" description="GGDEF" evidence="4">
    <location>
        <begin position="458"/>
        <end position="589"/>
    </location>
</feature>
<dbReference type="NCBIfam" id="TIGR00254">
    <property type="entry name" value="GGDEF"/>
    <property type="match status" value="1"/>
</dbReference>
<dbReference type="PROSITE" id="PS50887">
    <property type="entry name" value="GGDEF"/>
    <property type="match status" value="1"/>
</dbReference>
<dbReference type="SMART" id="SM00267">
    <property type="entry name" value="GGDEF"/>
    <property type="match status" value="1"/>
</dbReference>
<feature type="transmembrane region" description="Helical" evidence="3">
    <location>
        <begin position="268"/>
        <end position="288"/>
    </location>
</feature>
<dbReference type="FunFam" id="3.30.70.270:FF:000001">
    <property type="entry name" value="Diguanylate cyclase domain protein"/>
    <property type="match status" value="1"/>
</dbReference>
<dbReference type="EC" id="2.7.7.65" evidence="1"/>
<dbReference type="SUPFAM" id="SSF55073">
    <property type="entry name" value="Nucleotide cyclase"/>
    <property type="match status" value="1"/>
</dbReference>
<dbReference type="PANTHER" id="PTHR45138">
    <property type="entry name" value="REGULATORY COMPONENTS OF SENSORY TRANSDUCTION SYSTEM"/>
    <property type="match status" value="1"/>
</dbReference>
<dbReference type="AlphaFoldDB" id="B8FIY6"/>
<dbReference type="PANTHER" id="PTHR45138:SF9">
    <property type="entry name" value="DIGUANYLATE CYCLASE DGCM-RELATED"/>
    <property type="match status" value="1"/>
</dbReference>
<keyword evidence="3" id="KW-0472">Membrane</keyword>
<evidence type="ECO:0000313" key="5">
    <source>
        <dbReference type="EMBL" id="ACL04377.1"/>
    </source>
</evidence>
<feature type="transmembrane region" description="Helical" evidence="3">
    <location>
        <begin position="382"/>
        <end position="404"/>
    </location>
</feature>
<dbReference type="InterPro" id="IPR043128">
    <property type="entry name" value="Rev_trsase/Diguanyl_cyclase"/>
</dbReference>
<dbReference type="Pfam" id="PF07695">
    <property type="entry name" value="7TMR-DISM_7TM"/>
    <property type="match status" value="1"/>
</dbReference>
<reference evidence="5 6" key="1">
    <citation type="journal article" date="2012" name="Environ. Microbiol.">
        <title>The genome sequence of Desulfatibacillum alkenivorans AK-01: a blueprint for anaerobic alkane oxidation.</title>
        <authorList>
            <person name="Callaghan A.V."/>
            <person name="Morris B.E."/>
            <person name="Pereira I.A."/>
            <person name="McInerney M.J."/>
            <person name="Austin R.N."/>
            <person name="Groves J.T."/>
            <person name="Kukor J.J."/>
            <person name="Suflita J.M."/>
            <person name="Young L.Y."/>
            <person name="Zylstra G.J."/>
            <person name="Wawrik B."/>
        </authorList>
    </citation>
    <scope>NUCLEOTIDE SEQUENCE [LARGE SCALE GENOMIC DNA]</scope>
    <source>
        <strain evidence="5 6">AK-01</strain>
    </source>
</reference>
<feature type="transmembrane region" description="Helical" evidence="3">
    <location>
        <begin position="325"/>
        <end position="343"/>
    </location>
</feature>
<evidence type="ECO:0000313" key="6">
    <source>
        <dbReference type="Proteomes" id="UP000000739"/>
    </source>
</evidence>